<protein>
    <submittedName>
        <fullName evidence="2">Uncharacterized protein</fullName>
    </submittedName>
</protein>
<organism evidence="2 3">
    <name type="scientific">Actinocatenispora rupis</name>
    <dbReference type="NCBI Taxonomy" id="519421"/>
    <lineage>
        <taxon>Bacteria</taxon>
        <taxon>Bacillati</taxon>
        <taxon>Actinomycetota</taxon>
        <taxon>Actinomycetes</taxon>
        <taxon>Micromonosporales</taxon>
        <taxon>Micromonosporaceae</taxon>
        <taxon>Actinocatenispora</taxon>
    </lineage>
</organism>
<accession>A0A8J3NBU7</accession>
<proteinExistence type="predicted"/>
<evidence type="ECO:0000256" key="1">
    <source>
        <dbReference type="SAM" id="MobiDB-lite"/>
    </source>
</evidence>
<name>A0A8J3NBU7_9ACTN</name>
<comment type="caution">
    <text evidence="2">The sequence shown here is derived from an EMBL/GenBank/DDBJ whole genome shotgun (WGS) entry which is preliminary data.</text>
</comment>
<feature type="compositionally biased region" description="Pro residues" evidence="1">
    <location>
        <begin position="62"/>
        <end position="76"/>
    </location>
</feature>
<dbReference type="RefSeq" id="WP_203660458.1">
    <property type="nucleotide sequence ID" value="NZ_BAAAZM010000011.1"/>
</dbReference>
<sequence>MAEYQRRRRRVRRAPDDGPADRPTRDDRTSADERAADPARTRKGRPVDPKRGEPRRRSAGPVPEPPRQRPVPTPPAHPRRRDEPAAERRGPHPGTERRGGHPGDEGDGERGLRGLVGAGSSQVGVAAAMRARDASRPTAEDLAAAEHDLTIVRRHWVPRDPA</sequence>
<evidence type="ECO:0000313" key="3">
    <source>
        <dbReference type="Proteomes" id="UP000612808"/>
    </source>
</evidence>
<gene>
    <name evidence="2" type="ORF">Aru02nite_43200</name>
</gene>
<feature type="compositionally biased region" description="Basic residues" evidence="1">
    <location>
        <begin position="1"/>
        <end position="12"/>
    </location>
</feature>
<dbReference type="Proteomes" id="UP000612808">
    <property type="component" value="Unassembled WGS sequence"/>
</dbReference>
<feature type="compositionally biased region" description="Basic and acidic residues" evidence="1">
    <location>
        <begin position="13"/>
        <end position="56"/>
    </location>
</feature>
<dbReference type="EMBL" id="BOMB01000024">
    <property type="protein sequence ID" value="GID13431.1"/>
    <property type="molecule type" value="Genomic_DNA"/>
</dbReference>
<evidence type="ECO:0000313" key="2">
    <source>
        <dbReference type="EMBL" id="GID13431.1"/>
    </source>
</evidence>
<keyword evidence="3" id="KW-1185">Reference proteome</keyword>
<reference evidence="2" key="1">
    <citation type="submission" date="2021-01" db="EMBL/GenBank/DDBJ databases">
        <title>Whole genome shotgun sequence of Actinocatenispora rupis NBRC 107355.</title>
        <authorList>
            <person name="Komaki H."/>
            <person name="Tamura T."/>
        </authorList>
    </citation>
    <scope>NUCLEOTIDE SEQUENCE</scope>
    <source>
        <strain evidence="2">NBRC 107355</strain>
    </source>
</reference>
<dbReference type="AlphaFoldDB" id="A0A8J3NBU7"/>
<feature type="region of interest" description="Disordered" evidence="1">
    <location>
        <begin position="1"/>
        <end position="117"/>
    </location>
</feature>
<feature type="compositionally biased region" description="Basic and acidic residues" evidence="1">
    <location>
        <begin position="80"/>
        <end position="112"/>
    </location>
</feature>